<accession>A0A6J6M0A8</accession>
<reference evidence="1" key="1">
    <citation type="submission" date="2020-05" db="EMBL/GenBank/DDBJ databases">
        <authorList>
            <person name="Chiriac C."/>
            <person name="Salcher M."/>
            <person name="Ghai R."/>
            <person name="Kavagutti S V."/>
        </authorList>
    </citation>
    <scope>NUCLEOTIDE SEQUENCE</scope>
</reference>
<dbReference type="AlphaFoldDB" id="A0A6J6M0A8"/>
<gene>
    <name evidence="1" type="ORF">UFOPK2292_00571</name>
</gene>
<name>A0A6J6M0A8_9ZZZZ</name>
<evidence type="ECO:0000313" key="1">
    <source>
        <dbReference type="EMBL" id="CAB4666264.1"/>
    </source>
</evidence>
<protein>
    <submittedName>
        <fullName evidence="1">Unannotated protein</fullName>
    </submittedName>
</protein>
<sequence length="79" mass="8719">MRTSRLTCFGFDNAAVRQSRAPSEYPIYVASSPASIIAFAPVSKLSEISFESPWLGASMRTISFLLLIVLVIDRHESLV</sequence>
<proteinExistence type="predicted"/>
<organism evidence="1">
    <name type="scientific">freshwater metagenome</name>
    <dbReference type="NCBI Taxonomy" id="449393"/>
    <lineage>
        <taxon>unclassified sequences</taxon>
        <taxon>metagenomes</taxon>
        <taxon>ecological metagenomes</taxon>
    </lineage>
</organism>
<dbReference type="EMBL" id="CAEZWU010000066">
    <property type="protein sequence ID" value="CAB4666264.1"/>
    <property type="molecule type" value="Genomic_DNA"/>
</dbReference>